<organism evidence="13 14">
    <name type="scientific">Microbacterium bovistercoris</name>
    <dbReference type="NCBI Taxonomy" id="2293570"/>
    <lineage>
        <taxon>Bacteria</taxon>
        <taxon>Bacillati</taxon>
        <taxon>Actinomycetota</taxon>
        <taxon>Actinomycetes</taxon>
        <taxon>Micrococcales</taxon>
        <taxon>Microbacteriaceae</taxon>
        <taxon>Microbacterium</taxon>
    </lineage>
</organism>
<evidence type="ECO:0000256" key="4">
    <source>
        <dbReference type="ARBA" id="ARBA00022475"/>
    </source>
</evidence>
<sequence>MRPAAHEEDSFDWVALVDPGQRELDEALSRFRVHPVLREDAVRSGQPPKLVLLDEQFLVVAWDLDPDAVVRRPAETVLLVGDPWLLSIQYTQGQDVRPLQSLVEDDGEPSCTTPLRAAYRILAAIIRDYEDSATSIEHELDDVEAEVFDATVEEDYERIYRLRRRISHVDRAASAFMRGFEDDADQLEELLKQDETLRPYFRRARGDLAALADLLSTQRMALDAVVSSHESNVSSRQNRDMRTIAAVAALLALPTVVAGLYGMNFKDMPLLDVPFGWSVVLAGTMIADMALAWLFRRRGWLGGNRQHDN</sequence>
<evidence type="ECO:0000256" key="2">
    <source>
        <dbReference type="ARBA" id="ARBA00009765"/>
    </source>
</evidence>
<evidence type="ECO:0000256" key="7">
    <source>
        <dbReference type="ARBA" id="ARBA00022989"/>
    </source>
</evidence>
<comment type="catalytic activity">
    <reaction evidence="10">
        <text>Mg(2+)(in) = Mg(2+)(out)</text>
        <dbReference type="Rhea" id="RHEA:29827"/>
        <dbReference type="ChEBI" id="CHEBI:18420"/>
    </reaction>
</comment>
<dbReference type="Gene3D" id="1.20.58.340">
    <property type="entry name" value="Magnesium transport protein CorA, transmembrane region"/>
    <property type="match status" value="2"/>
</dbReference>
<dbReference type="RefSeq" id="WP_116241584.1">
    <property type="nucleotide sequence ID" value="NZ_QUAB01000036.1"/>
</dbReference>
<keyword evidence="7 12" id="KW-1133">Transmembrane helix</keyword>
<feature type="transmembrane region" description="Helical" evidence="12">
    <location>
        <begin position="244"/>
        <end position="263"/>
    </location>
</feature>
<dbReference type="InterPro" id="IPR045861">
    <property type="entry name" value="CorA_cytoplasmic_dom"/>
</dbReference>
<evidence type="ECO:0000256" key="8">
    <source>
        <dbReference type="ARBA" id="ARBA00023065"/>
    </source>
</evidence>
<name>A0A371NV25_9MICO</name>
<evidence type="ECO:0000256" key="11">
    <source>
        <dbReference type="ARBA" id="ARBA00045497"/>
    </source>
</evidence>
<dbReference type="GO" id="GO:0000287">
    <property type="term" value="F:magnesium ion binding"/>
    <property type="evidence" value="ECO:0007669"/>
    <property type="project" value="TreeGrafter"/>
</dbReference>
<feature type="transmembrane region" description="Helical" evidence="12">
    <location>
        <begin position="275"/>
        <end position="295"/>
    </location>
</feature>
<dbReference type="FunFam" id="1.20.58.340:FF:000004">
    <property type="entry name" value="Magnesium transport protein CorA"/>
    <property type="match status" value="1"/>
</dbReference>
<reference evidence="13 14" key="1">
    <citation type="submission" date="2018-08" db="EMBL/GenBank/DDBJ databases">
        <title>Isolation, diversity and antifungal activity of Actinobacteria from cow dung.</title>
        <authorList>
            <person name="Ling L."/>
        </authorList>
    </citation>
    <scope>NUCLEOTIDE SEQUENCE [LARGE SCALE GENOMIC DNA]</scope>
    <source>
        <strain evidence="13 14">NEAU-LLE</strain>
    </source>
</reference>
<keyword evidence="4" id="KW-1003">Cell membrane</keyword>
<proteinExistence type="inferred from homology"/>
<evidence type="ECO:0000313" key="13">
    <source>
        <dbReference type="EMBL" id="REJ06326.1"/>
    </source>
</evidence>
<evidence type="ECO:0000256" key="6">
    <source>
        <dbReference type="ARBA" id="ARBA00022842"/>
    </source>
</evidence>
<comment type="similarity">
    <text evidence="2">Belongs to the CorA metal ion transporter (MIT) (TC 1.A.35) family.</text>
</comment>
<dbReference type="GO" id="GO:0015095">
    <property type="term" value="F:magnesium ion transmembrane transporter activity"/>
    <property type="evidence" value="ECO:0007669"/>
    <property type="project" value="TreeGrafter"/>
</dbReference>
<dbReference type="PANTHER" id="PTHR46494:SF1">
    <property type="entry name" value="CORA FAMILY METAL ION TRANSPORTER (EUROFUNG)"/>
    <property type="match status" value="1"/>
</dbReference>
<keyword evidence="14" id="KW-1185">Reference proteome</keyword>
<evidence type="ECO:0000256" key="1">
    <source>
        <dbReference type="ARBA" id="ARBA00004651"/>
    </source>
</evidence>
<dbReference type="GO" id="GO:0015087">
    <property type="term" value="F:cobalt ion transmembrane transporter activity"/>
    <property type="evidence" value="ECO:0007669"/>
    <property type="project" value="TreeGrafter"/>
</dbReference>
<keyword evidence="5 12" id="KW-0812">Transmembrane</keyword>
<dbReference type="Proteomes" id="UP000262172">
    <property type="component" value="Unassembled WGS sequence"/>
</dbReference>
<dbReference type="InterPro" id="IPR002523">
    <property type="entry name" value="MgTranspt_CorA/ZnTranspt_ZntB"/>
</dbReference>
<evidence type="ECO:0000256" key="9">
    <source>
        <dbReference type="ARBA" id="ARBA00023136"/>
    </source>
</evidence>
<protein>
    <recommendedName>
        <fullName evidence="15">Magnesium transporter</fullName>
    </recommendedName>
</protein>
<evidence type="ECO:0008006" key="15">
    <source>
        <dbReference type="Google" id="ProtNLM"/>
    </source>
</evidence>
<dbReference type="OrthoDB" id="9803416at2"/>
<evidence type="ECO:0000256" key="5">
    <source>
        <dbReference type="ARBA" id="ARBA00022692"/>
    </source>
</evidence>
<comment type="function">
    <text evidence="11">Mediates influx of magnesium ions. Alternates between open and closed states. Activated by low cytoplasmic Mg(2+) levels. Inactive when cytoplasmic Mg(2+) levels are high.</text>
</comment>
<evidence type="ECO:0000256" key="3">
    <source>
        <dbReference type="ARBA" id="ARBA00022448"/>
    </source>
</evidence>
<keyword evidence="6" id="KW-0460">Magnesium</keyword>
<dbReference type="AlphaFoldDB" id="A0A371NV25"/>
<comment type="caution">
    <text evidence="13">The sequence shown here is derived from an EMBL/GenBank/DDBJ whole genome shotgun (WGS) entry which is preliminary data.</text>
</comment>
<dbReference type="EMBL" id="QUAB01000036">
    <property type="protein sequence ID" value="REJ06326.1"/>
    <property type="molecule type" value="Genomic_DNA"/>
</dbReference>
<accession>A0A371NV25</accession>
<dbReference type="Gene3D" id="3.30.460.20">
    <property type="entry name" value="CorA soluble domain-like"/>
    <property type="match status" value="1"/>
</dbReference>
<keyword evidence="9 12" id="KW-0472">Membrane</keyword>
<comment type="subcellular location">
    <subcellularLocation>
        <location evidence="1">Cell membrane</location>
        <topology evidence="1">Multi-pass membrane protein</topology>
    </subcellularLocation>
</comment>
<evidence type="ECO:0000256" key="12">
    <source>
        <dbReference type="SAM" id="Phobius"/>
    </source>
</evidence>
<evidence type="ECO:0000313" key="14">
    <source>
        <dbReference type="Proteomes" id="UP000262172"/>
    </source>
</evidence>
<dbReference type="Pfam" id="PF01544">
    <property type="entry name" value="CorA"/>
    <property type="match status" value="1"/>
</dbReference>
<dbReference type="PANTHER" id="PTHR46494">
    <property type="entry name" value="CORA FAMILY METAL ION TRANSPORTER (EUROFUNG)"/>
    <property type="match status" value="1"/>
</dbReference>
<dbReference type="GO" id="GO:0005886">
    <property type="term" value="C:plasma membrane"/>
    <property type="evidence" value="ECO:0007669"/>
    <property type="project" value="UniProtKB-SubCell"/>
</dbReference>
<dbReference type="GO" id="GO:0050897">
    <property type="term" value="F:cobalt ion binding"/>
    <property type="evidence" value="ECO:0007669"/>
    <property type="project" value="TreeGrafter"/>
</dbReference>
<keyword evidence="8" id="KW-0406">Ion transport</keyword>
<gene>
    <name evidence="13" type="ORF">DY023_06765</name>
</gene>
<keyword evidence="3" id="KW-0813">Transport</keyword>
<dbReference type="SUPFAM" id="SSF143865">
    <property type="entry name" value="CorA soluble domain-like"/>
    <property type="match status" value="1"/>
</dbReference>
<evidence type="ECO:0000256" key="10">
    <source>
        <dbReference type="ARBA" id="ARBA00034269"/>
    </source>
</evidence>
<dbReference type="SUPFAM" id="SSF144083">
    <property type="entry name" value="Magnesium transport protein CorA, transmembrane region"/>
    <property type="match status" value="1"/>
</dbReference>
<dbReference type="InterPro" id="IPR045863">
    <property type="entry name" value="CorA_TM1_TM2"/>
</dbReference>